<evidence type="ECO:0000256" key="1">
    <source>
        <dbReference type="PROSITE-ProRule" id="PRU00122"/>
    </source>
</evidence>
<evidence type="ECO:0000259" key="3">
    <source>
        <dbReference type="PROSITE" id="PS50025"/>
    </source>
</evidence>
<keyword evidence="2" id="KW-0175">Coiled coil</keyword>
<comment type="caution">
    <text evidence="4">The sequence shown here is derived from an EMBL/GenBank/DDBJ whole genome shotgun (WGS) entry which is preliminary data.</text>
</comment>
<proteinExistence type="predicted"/>
<reference evidence="4 5" key="2">
    <citation type="journal article" date="2023" name="Mol. Biol. Evol.">
        <title>Genomics of Secondarily Temperate Adaptation in the Only Non-Antarctic Icefish.</title>
        <authorList>
            <person name="Rivera-Colon A.G."/>
            <person name="Rayamajhi N."/>
            <person name="Minhas B.F."/>
            <person name="Madrigal G."/>
            <person name="Bilyk K.T."/>
            <person name="Yoon V."/>
            <person name="Hune M."/>
            <person name="Gregory S."/>
            <person name="Cheng C.H.C."/>
            <person name="Catchen J.M."/>
        </authorList>
    </citation>
    <scope>NUCLEOTIDE SEQUENCE [LARGE SCALE GENOMIC DNA]</scope>
    <source>
        <strain evidence="4">JMC-PN-2008</strain>
    </source>
</reference>
<dbReference type="SUPFAM" id="SSF49899">
    <property type="entry name" value="Concanavalin A-like lectins/glucanases"/>
    <property type="match status" value="2"/>
</dbReference>
<organism evidence="4 5">
    <name type="scientific">Eleginops maclovinus</name>
    <name type="common">Patagonian blennie</name>
    <name type="synonym">Eleginus maclovinus</name>
    <dbReference type="NCBI Taxonomy" id="56733"/>
    <lineage>
        <taxon>Eukaryota</taxon>
        <taxon>Metazoa</taxon>
        <taxon>Chordata</taxon>
        <taxon>Craniata</taxon>
        <taxon>Vertebrata</taxon>
        <taxon>Euteleostomi</taxon>
        <taxon>Actinopterygii</taxon>
        <taxon>Neopterygii</taxon>
        <taxon>Teleostei</taxon>
        <taxon>Neoteleostei</taxon>
        <taxon>Acanthomorphata</taxon>
        <taxon>Eupercaria</taxon>
        <taxon>Perciformes</taxon>
        <taxon>Notothenioidei</taxon>
        <taxon>Eleginopidae</taxon>
        <taxon>Eleginops</taxon>
    </lineage>
</organism>
<dbReference type="Proteomes" id="UP001346869">
    <property type="component" value="Unassembled WGS sequence"/>
</dbReference>
<dbReference type="PANTHER" id="PTHR15036:SF85">
    <property type="entry name" value="SP2353, ISOFORM A"/>
    <property type="match status" value="1"/>
</dbReference>
<dbReference type="InterPro" id="IPR013320">
    <property type="entry name" value="ConA-like_dom_sf"/>
</dbReference>
<feature type="domain" description="Laminin G" evidence="3">
    <location>
        <begin position="505"/>
        <end position="749"/>
    </location>
</feature>
<dbReference type="CDD" id="cd00110">
    <property type="entry name" value="LamG"/>
    <property type="match status" value="1"/>
</dbReference>
<comment type="caution">
    <text evidence="1">Lacks conserved residue(s) required for the propagation of feature annotation.</text>
</comment>
<keyword evidence="5" id="KW-1185">Reference proteome</keyword>
<name>A0AAN7XWX2_ELEMC</name>
<dbReference type="InterPro" id="IPR050372">
    <property type="entry name" value="Neurexin-related_CASP"/>
</dbReference>
<dbReference type="GO" id="GO:0016020">
    <property type="term" value="C:membrane"/>
    <property type="evidence" value="ECO:0007669"/>
    <property type="project" value="UniProtKB-SubCell"/>
</dbReference>
<dbReference type="PROSITE" id="PS50025">
    <property type="entry name" value="LAM_G_DOMAIN"/>
    <property type="match status" value="1"/>
</dbReference>
<evidence type="ECO:0000313" key="5">
    <source>
        <dbReference type="Proteomes" id="UP001346869"/>
    </source>
</evidence>
<dbReference type="Pfam" id="PF02210">
    <property type="entry name" value="Laminin_G_2"/>
    <property type="match status" value="2"/>
</dbReference>
<dbReference type="Gene3D" id="2.60.120.200">
    <property type="match status" value="2"/>
</dbReference>
<sequence>MLNDLQDNISETEILVWRLSAVRHLVEQLEVNVDIVREDLSQLNDKNVNETKSKAEDLLSEAEALIAAAQDLLKQQTHVKPREAATLYENSKARMMEEAQRIMQEMRDKGCTAQRDRVQEDAHTSTNQAVLNLTADSLRVSDSALREIADLLSDAEDRVEMTQSLNQRGRNTITHLEPVQSQLVTEQLRLLPVTDITKDLLKNITDIFLMLEENKKEFENHAAEVDGAKQKLFKMLINIFQMKAKTDIVIKVEEDAEELRRVAADFHQVVHNATISDYLLGVLGIGAYNSIINAIHNAEMAASQSREATEQALKDVKDAGLVNMAKGLKDNSTNLRTEANETLGDLKLQSYTIITLKDGVRKMEKLESLRVGISTASGNLRKDDTGVSIESAKTVASASSFTVSNITQRLKNISQEVEKVTLTKVSMNLDDMLVDSDQTLKNLNKALPVLKDKITLVEALSGKRIPGANLTESIRRIKDVIKDTRNFLKRAPAGSQCKQQRAQHAEYHLYEKHSWLTYTLPQQDLNYRPHFSLDVKTKLSKGLILHVAGRGVIPLLALYMANGKIKMSLGKNRIIDHKQKSNDGDWHRVEFSVEKSSFHLLVDGIRVTDGYLPNNEGSSLDFHNPVYLGGDIKGYTTVGVKLNDANSTVRVSVTPTQSLCDGKFQAITVSRKRDIMKLQVDSMSEQKKVLVASGYTGLDTLYIGGTTKQKGVPVPSVFVGCLRNVKLNRRPVAFENATRVVDPVSINRCPKE</sequence>
<dbReference type="SMART" id="SM00282">
    <property type="entry name" value="LamG"/>
    <property type="match status" value="1"/>
</dbReference>
<protein>
    <recommendedName>
        <fullName evidence="3">Laminin G domain-containing protein</fullName>
    </recommendedName>
</protein>
<dbReference type="EMBL" id="JAUZQC010000006">
    <property type="protein sequence ID" value="KAK5869930.1"/>
    <property type="molecule type" value="Genomic_DNA"/>
</dbReference>
<reference evidence="4 5" key="1">
    <citation type="journal article" date="2023" name="Genes (Basel)">
        <title>Chromosome-Level Genome Assembly and Circadian Gene Repertoire of the Patagonia Blennie Eleginops maclovinus-The Closest Ancestral Proxy of Antarctic Cryonotothenioids.</title>
        <authorList>
            <person name="Cheng C.C."/>
            <person name="Rivera-Colon A.G."/>
            <person name="Minhas B.F."/>
            <person name="Wilson L."/>
            <person name="Rayamajhi N."/>
            <person name="Vargas-Chacoff L."/>
            <person name="Catchen J.M."/>
        </authorList>
    </citation>
    <scope>NUCLEOTIDE SEQUENCE [LARGE SCALE GENOMIC DNA]</scope>
    <source>
        <strain evidence="4">JMC-PN-2008</strain>
    </source>
</reference>
<dbReference type="AlphaFoldDB" id="A0AAN7XWX2"/>
<evidence type="ECO:0000313" key="4">
    <source>
        <dbReference type="EMBL" id="KAK5869930.1"/>
    </source>
</evidence>
<evidence type="ECO:0000256" key="2">
    <source>
        <dbReference type="SAM" id="Coils"/>
    </source>
</evidence>
<feature type="coiled-coil region" evidence="2">
    <location>
        <begin position="26"/>
        <end position="75"/>
    </location>
</feature>
<gene>
    <name evidence="4" type="ORF">PBY51_024607</name>
</gene>
<dbReference type="PANTHER" id="PTHR15036">
    <property type="entry name" value="PIKACHURIN-LIKE PROTEIN"/>
    <property type="match status" value="1"/>
</dbReference>
<dbReference type="InterPro" id="IPR001791">
    <property type="entry name" value="Laminin_G"/>
</dbReference>
<accession>A0AAN7XWX2</accession>